<dbReference type="AlphaFoldDB" id="A0A2A9NDL7"/>
<keyword evidence="1" id="KW-0812">Transmembrane</keyword>
<feature type="transmembrane region" description="Helical" evidence="1">
    <location>
        <begin position="6"/>
        <end position="27"/>
    </location>
</feature>
<dbReference type="EMBL" id="KZ302302">
    <property type="protein sequence ID" value="PFH45723.1"/>
    <property type="molecule type" value="Genomic_DNA"/>
</dbReference>
<evidence type="ECO:0000313" key="3">
    <source>
        <dbReference type="Proteomes" id="UP000242287"/>
    </source>
</evidence>
<keyword evidence="1" id="KW-1133">Transmembrane helix</keyword>
<organism evidence="2 3">
    <name type="scientific">Amanita thiersii Skay4041</name>
    <dbReference type="NCBI Taxonomy" id="703135"/>
    <lineage>
        <taxon>Eukaryota</taxon>
        <taxon>Fungi</taxon>
        <taxon>Dikarya</taxon>
        <taxon>Basidiomycota</taxon>
        <taxon>Agaricomycotina</taxon>
        <taxon>Agaricomycetes</taxon>
        <taxon>Agaricomycetidae</taxon>
        <taxon>Agaricales</taxon>
        <taxon>Pluteineae</taxon>
        <taxon>Amanitaceae</taxon>
        <taxon>Amanita</taxon>
    </lineage>
</organism>
<accession>A0A2A9NDL7</accession>
<name>A0A2A9NDL7_9AGAR</name>
<keyword evidence="1" id="KW-0472">Membrane</keyword>
<keyword evidence="3" id="KW-1185">Reference proteome</keyword>
<feature type="transmembrane region" description="Helical" evidence="1">
    <location>
        <begin position="48"/>
        <end position="73"/>
    </location>
</feature>
<sequence length="116" mass="13450">MPPSVVSFILPIFIQLIMYGLYFVTFLHSIQWIVFTEDGWSLRSRRSINWPMLAMATTVFFFMTVVTLTSVSFPLLALNPHVNPRLFHGINLMTMSVECLIIVHSQELLMHYCILI</sequence>
<protein>
    <submittedName>
        <fullName evidence="2">Uncharacterized protein</fullName>
    </submittedName>
</protein>
<evidence type="ECO:0000313" key="2">
    <source>
        <dbReference type="EMBL" id="PFH45723.1"/>
    </source>
</evidence>
<evidence type="ECO:0000256" key="1">
    <source>
        <dbReference type="SAM" id="Phobius"/>
    </source>
</evidence>
<proteinExistence type="predicted"/>
<reference evidence="2 3" key="1">
    <citation type="submission" date="2014-02" db="EMBL/GenBank/DDBJ databases">
        <title>Transposable element dynamics among asymbiotic and ectomycorrhizal Amanita fungi.</title>
        <authorList>
            <consortium name="DOE Joint Genome Institute"/>
            <person name="Hess J."/>
            <person name="Skrede I."/>
            <person name="Wolfe B."/>
            <person name="LaButti K."/>
            <person name="Ohm R.A."/>
            <person name="Grigoriev I.V."/>
            <person name="Pringle A."/>
        </authorList>
    </citation>
    <scope>NUCLEOTIDE SEQUENCE [LARGE SCALE GENOMIC DNA]</scope>
    <source>
        <strain evidence="2 3">SKay4041</strain>
    </source>
</reference>
<dbReference type="Proteomes" id="UP000242287">
    <property type="component" value="Unassembled WGS sequence"/>
</dbReference>
<gene>
    <name evidence="2" type="ORF">AMATHDRAFT_184300</name>
</gene>